<evidence type="ECO:0000259" key="2">
    <source>
        <dbReference type="Pfam" id="PF14317"/>
    </source>
</evidence>
<keyword evidence="1" id="KW-0812">Transmembrane</keyword>
<feature type="transmembrane region" description="Helical" evidence="1">
    <location>
        <begin position="59"/>
        <end position="76"/>
    </location>
</feature>
<keyword evidence="4" id="KW-1185">Reference proteome</keyword>
<reference evidence="3 4" key="1">
    <citation type="submission" date="2019-05" db="EMBL/GenBank/DDBJ databases">
        <title>Draft genome sequence of Actinomadura sp. 14C53.</title>
        <authorList>
            <person name="Saricaoglu S."/>
            <person name="Isik K."/>
        </authorList>
    </citation>
    <scope>NUCLEOTIDE SEQUENCE [LARGE SCALE GENOMIC DNA]</scope>
    <source>
        <strain evidence="3 4">14C53</strain>
    </source>
</reference>
<evidence type="ECO:0000256" key="1">
    <source>
        <dbReference type="SAM" id="Phobius"/>
    </source>
</evidence>
<protein>
    <submittedName>
        <fullName evidence="3">YcxB family protein</fullName>
    </submittedName>
</protein>
<dbReference type="RefSeq" id="WP_138647619.1">
    <property type="nucleotide sequence ID" value="NZ_VCKW01000140.1"/>
</dbReference>
<organism evidence="3 4">
    <name type="scientific">Actinomadura soli</name>
    <dbReference type="NCBI Taxonomy" id="2508997"/>
    <lineage>
        <taxon>Bacteria</taxon>
        <taxon>Bacillati</taxon>
        <taxon>Actinomycetota</taxon>
        <taxon>Actinomycetes</taxon>
        <taxon>Streptosporangiales</taxon>
        <taxon>Thermomonosporaceae</taxon>
        <taxon>Actinomadura</taxon>
    </lineage>
</organism>
<comment type="caution">
    <text evidence="3">The sequence shown here is derived from an EMBL/GenBank/DDBJ whole genome shotgun (WGS) entry which is preliminary data.</text>
</comment>
<evidence type="ECO:0000313" key="3">
    <source>
        <dbReference type="EMBL" id="TMQ93676.1"/>
    </source>
</evidence>
<keyword evidence="1" id="KW-1133">Transmembrane helix</keyword>
<dbReference type="EMBL" id="VCKW01000140">
    <property type="protein sequence ID" value="TMQ93676.1"/>
    <property type="molecule type" value="Genomic_DNA"/>
</dbReference>
<dbReference type="AlphaFoldDB" id="A0A5C4J7N1"/>
<evidence type="ECO:0000313" key="4">
    <source>
        <dbReference type="Proteomes" id="UP000309174"/>
    </source>
</evidence>
<feature type="domain" description="YcxB-like C-terminal" evidence="2">
    <location>
        <begin position="95"/>
        <end position="152"/>
    </location>
</feature>
<gene>
    <name evidence="3" type="ORF">ETD83_24835</name>
</gene>
<accession>A0A5C4J7N1</accession>
<sequence>MNIGDGGITVSYEPAPDEVARAFFLGLRRQLAVTYTVVVAFLIGATIFCFSVGKPWVGSALLVSTVAAPLGSAWWLRRRLRTMLAHLCVPTTMRLTADGYECRTDQSTTAMRWSMFSGIVTTGEFWLLFLNRQPAAFLPKSAFDAEQQARIAGFLAAPKGSRVSGP</sequence>
<dbReference type="Proteomes" id="UP000309174">
    <property type="component" value="Unassembled WGS sequence"/>
</dbReference>
<dbReference type="Pfam" id="PF14317">
    <property type="entry name" value="YcxB"/>
    <property type="match status" value="1"/>
</dbReference>
<feature type="transmembrane region" description="Helical" evidence="1">
    <location>
        <begin position="31"/>
        <end position="53"/>
    </location>
</feature>
<keyword evidence="1" id="KW-0472">Membrane</keyword>
<proteinExistence type="predicted"/>
<dbReference type="OrthoDB" id="3477586at2"/>
<dbReference type="InterPro" id="IPR025588">
    <property type="entry name" value="YcxB-like_C"/>
</dbReference>
<name>A0A5C4J7N1_9ACTN</name>